<feature type="compositionally biased region" description="Acidic residues" evidence="8">
    <location>
        <begin position="822"/>
        <end position="831"/>
    </location>
</feature>
<comment type="caution">
    <text evidence="10">The sequence shown here is derived from an EMBL/GenBank/DDBJ whole genome shotgun (WGS) entry which is preliminary data.</text>
</comment>
<dbReference type="InterPro" id="IPR011993">
    <property type="entry name" value="PH-like_dom_sf"/>
</dbReference>
<dbReference type="Gene3D" id="2.30.29.30">
    <property type="entry name" value="Pleckstrin-homology domain (PH domain)/Phosphotyrosine-binding domain (PTB)"/>
    <property type="match status" value="1"/>
</dbReference>
<evidence type="ECO:0000313" key="10">
    <source>
        <dbReference type="EMBL" id="KAK0136602.1"/>
    </source>
</evidence>
<dbReference type="GO" id="GO:0016529">
    <property type="term" value="C:sarcoplasmic reticulum"/>
    <property type="evidence" value="ECO:0007669"/>
    <property type="project" value="UniProtKB-SubCell"/>
</dbReference>
<comment type="subcellular location">
    <subcellularLocation>
        <location evidence="1">Cytoplasm</location>
        <location evidence="1">Myofibril</location>
        <location evidence="1">Sarcomere</location>
    </subcellularLocation>
    <subcellularLocation>
        <location evidence="2">Sarcoplasmic reticulum</location>
    </subcellularLocation>
</comment>
<feature type="region of interest" description="Disordered" evidence="8">
    <location>
        <begin position="807"/>
        <end position="831"/>
    </location>
</feature>
<dbReference type="PANTHER" id="PTHR10807:SF37">
    <property type="entry name" value="MYOTUBULARIN-RELATED PROTEIN 12"/>
    <property type="match status" value="1"/>
</dbReference>
<protein>
    <recommendedName>
        <fullName evidence="4">Myotubularin-related protein 12</fullName>
    </recommendedName>
    <alternativeName>
        <fullName evidence="7">Inactive phosphatidylinositol 3-phosphatase 12</fullName>
    </alternativeName>
</protein>
<feature type="compositionally biased region" description="Low complexity" evidence="8">
    <location>
        <begin position="32"/>
        <end position="50"/>
    </location>
</feature>
<evidence type="ECO:0000256" key="3">
    <source>
        <dbReference type="ARBA" id="ARBA00007471"/>
    </source>
</evidence>
<keyword evidence="6" id="KW-0703">Sarcoplasmic reticulum</keyword>
<evidence type="ECO:0000256" key="6">
    <source>
        <dbReference type="ARBA" id="ARBA00022951"/>
    </source>
</evidence>
<dbReference type="InterPro" id="IPR030564">
    <property type="entry name" value="Myotubularin"/>
</dbReference>
<dbReference type="InterPro" id="IPR029021">
    <property type="entry name" value="Prot-tyrosine_phosphatase-like"/>
</dbReference>
<dbReference type="EMBL" id="JAOPHQ010005139">
    <property type="protein sequence ID" value="KAK0136602.1"/>
    <property type="molecule type" value="Genomic_DNA"/>
</dbReference>
<dbReference type="GO" id="GO:0030017">
    <property type="term" value="C:sarcomere"/>
    <property type="evidence" value="ECO:0007669"/>
    <property type="project" value="UniProtKB-SubCell"/>
</dbReference>
<accession>A0AA47MAG7</accession>
<comment type="similarity">
    <text evidence="3">Belongs to the protein-tyrosine phosphatase family. Non-receptor class myotubularin subfamily.</text>
</comment>
<proteinExistence type="inferred from homology"/>
<sequence length="831" mass="93425">MSSLGAAGGKSAKASFVSYVTPEVSPCSRTVPTRTTGCTGSGTAAAGSRTSPGAGMFMFMFNPTKVPDLQPDRPETLDPGASTAAGPDPAGSRTGGVGVEVDLPPVKANEIKAEKDFGQTDKLPNLLPEVVLGEVVFCSASTVLKYTQDELSQRGVFGTLVCTNFRVAFVSVRAPGEEPEHLFKNKLYGENDIPLSCVDNIYGVYEDKRKLITGGIVKNKFPSKLVIHCKDLRVFQFSLTYSLEEDAKRIFQGISHHCLEPKSLRNVFAFSFCENHTFPEMKRQQRTMMFDSLDDWAQDIGRLKGACRLVAENAQFDLSPHLPQFFIVPTNVSDADLTPFQGNGLPMWCWSHHSGCALFKTSSLPVTLLQEDPVAQAYMEKMLNAVAQTYLFSVKTEDLSDTLPSVPDIQLAYNKFKHFFLIENTTDFWLSDVKWLSSLDSCGWLDIIRQCLQKAVEVVECLEKENANVLIMEEGGSDLCCVISSLAQLMLDPFYRTLPGFQSLIQKEWVAGGHRFLDRCNQLHLKDKENVSPVFLLFLECVWQLVRQYSPAFQFSETYLTVLSDSVHVPVYSTFLFNSQYHRYTFVQAESPQTPPSLLRCPVVWDWSVQFDCKAQEFFINPLYTEKTQRVSQRSQLHKHQRQLSLPGSKQSPKKGFFKEETDNLKKILRVKRLSRWMSPDPCSSSREFYQAWLRRPLDYHGLILPCLEGPWLHLWMQRYLRWVQEVQIFGGGLVTVLSQLNGLLEEVRGLRRELDLRGSTGPPTARLQRTRGSRVESQGWGSRVRLSSSFPFSALRRNSSYKPSIPSSLLHGLGPSGDGVQDLDDPESVV</sequence>
<feature type="domain" description="Myotubularin phosphatase" evidence="9">
    <location>
        <begin position="290"/>
        <end position="720"/>
    </location>
</feature>
<keyword evidence="11" id="KW-1185">Reference proteome</keyword>
<evidence type="ECO:0000256" key="2">
    <source>
        <dbReference type="ARBA" id="ARBA00004369"/>
    </source>
</evidence>
<feature type="region of interest" description="Disordered" evidence="8">
    <location>
        <begin position="63"/>
        <end position="96"/>
    </location>
</feature>
<dbReference type="Pfam" id="PF12578">
    <property type="entry name" value="3-PAP"/>
    <property type="match status" value="1"/>
</dbReference>
<evidence type="ECO:0000256" key="1">
    <source>
        <dbReference type="ARBA" id="ARBA00004204"/>
    </source>
</evidence>
<evidence type="ECO:0000259" key="9">
    <source>
        <dbReference type="PROSITE" id="PS51339"/>
    </source>
</evidence>
<dbReference type="InterPro" id="IPR022587">
    <property type="entry name" value="MTMR12-like_C"/>
</dbReference>
<dbReference type="SUPFAM" id="SSF50729">
    <property type="entry name" value="PH domain-like"/>
    <property type="match status" value="1"/>
</dbReference>
<name>A0AA47MAG7_MERPO</name>
<evidence type="ECO:0000256" key="7">
    <source>
        <dbReference type="ARBA" id="ARBA00033343"/>
    </source>
</evidence>
<dbReference type="Proteomes" id="UP001174136">
    <property type="component" value="Unassembled WGS sequence"/>
</dbReference>
<dbReference type="InterPro" id="IPR010569">
    <property type="entry name" value="Myotubularin-like_Pase_dom"/>
</dbReference>
<evidence type="ECO:0000313" key="11">
    <source>
        <dbReference type="Proteomes" id="UP001174136"/>
    </source>
</evidence>
<evidence type="ECO:0000256" key="5">
    <source>
        <dbReference type="ARBA" id="ARBA00022490"/>
    </source>
</evidence>
<evidence type="ECO:0000256" key="8">
    <source>
        <dbReference type="SAM" id="MobiDB-lite"/>
    </source>
</evidence>
<reference evidence="10" key="1">
    <citation type="journal article" date="2023" name="Front. Mar. Sci.">
        <title>A new Merluccius polli reference genome to investigate the effects of global change in West African waters.</title>
        <authorList>
            <person name="Mateo J.L."/>
            <person name="Blanco-Fernandez C."/>
            <person name="Garcia-Vazquez E."/>
            <person name="Machado-Schiaffino G."/>
        </authorList>
    </citation>
    <scope>NUCLEOTIDE SEQUENCE</scope>
    <source>
        <strain evidence="10">C29</strain>
        <tissue evidence="10">Fin</tissue>
    </source>
</reference>
<gene>
    <name evidence="10" type="primary">mtmr12</name>
    <name evidence="10" type="ORF">N1851_027230</name>
</gene>
<evidence type="ECO:0000256" key="4">
    <source>
        <dbReference type="ARBA" id="ARBA00018495"/>
    </source>
</evidence>
<dbReference type="PROSITE" id="PS51339">
    <property type="entry name" value="PPASE_MYOTUBULARIN"/>
    <property type="match status" value="1"/>
</dbReference>
<organism evidence="10 11">
    <name type="scientific">Merluccius polli</name>
    <name type="common">Benguela hake</name>
    <name type="synonym">Merluccius cadenati</name>
    <dbReference type="NCBI Taxonomy" id="89951"/>
    <lineage>
        <taxon>Eukaryota</taxon>
        <taxon>Metazoa</taxon>
        <taxon>Chordata</taxon>
        <taxon>Craniata</taxon>
        <taxon>Vertebrata</taxon>
        <taxon>Euteleostomi</taxon>
        <taxon>Actinopterygii</taxon>
        <taxon>Neopterygii</taxon>
        <taxon>Teleostei</taxon>
        <taxon>Neoteleostei</taxon>
        <taxon>Acanthomorphata</taxon>
        <taxon>Zeiogadaria</taxon>
        <taxon>Gadariae</taxon>
        <taxon>Gadiformes</taxon>
        <taxon>Gadoidei</taxon>
        <taxon>Merlucciidae</taxon>
        <taxon>Merluccius</taxon>
    </lineage>
</organism>
<dbReference type="GO" id="GO:0016020">
    <property type="term" value="C:membrane"/>
    <property type="evidence" value="ECO:0007669"/>
    <property type="project" value="TreeGrafter"/>
</dbReference>
<dbReference type="GO" id="GO:0046856">
    <property type="term" value="P:phosphatidylinositol dephosphorylation"/>
    <property type="evidence" value="ECO:0007669"/>
    <property type="project" value="TreeGrafter"/>
</dbReference>
<dbReference type="SUPFAM" id="SSF52799">
    <property type="entry name" value="(Phosphotyrosine protein) phosphatases II"/>
    <property type="match status" value="1"/>
</dbReference>
<feature type="region of interest" description="Disordered" evidence="8">
    <location>
        <begin position="25"/>
        <end position="50"/>
    </location>
</feature>
<feature type="region of interest" description="Disordered" evidence="8">
    <location>
        <begin position="756"/>
        <end position="779"/>
    </location>
</feature>
<dbReference type="Pfam" id="PF06602">
    <property type="entry name" value="Myotub-related"/>
    <property type="match status" value="1"/>
</dbReference>
<dbReference type="AlphaFoldDB" id="A0AA47MAG7"/>
<keyword evidence="5" id="KW-0963">Cytoplasm</keyword>
<dbReference type="PANTHER" id="PTHR10807">
    <property type="entry name" value="MYOTUBULARIN-RELATED"/>
    <property type="match status" value="1"/>
</dbReference>